<protein>
    <submittedName>
        <fullName evidence="1">Uncharacterized protein</fullName>
    </submittedName>
</protein>
<dbReference type="KEGG" id="ctu:Ctu_1p01090"/>
<reference evidence="1 2" key="1">
    <citation type="journal article" date="2010" name="J. Bacteriol.">
        <title>Complete Genome Sequence of Cronobacter turicensis LMG 23827, a foodborne pathogen causing deaths in neonates.</title>
        <authorList>
            <person name="Stephan R."/>
            <person name="Lehner A."/>
            <person name="Tischler P."/>
            <person name="Rattei T."/>
        </authorList>
    </citation>
    <scope>NUCLEOTIDE SEQUENCE [LARGE SCALE GENOMIC DNA]</scope>
    <source>
        <strain evidence="2">DSM 18703 / CCUG 55852 / LMG 23827 / z3032</strain>
        <plasmid evidence="1 2">pCTU1</plasmid>
    </source>
</reference>
<name>C9Y5K1_CROTZ</name>
<proteinExistence type="predicted"/>
<accession>C9Y5K1</accession>
<dbReference type="HOGENOM" id="CLU_2737831_0_0_6"/>
<dbReference type="Proteomes" id="UP000002069">
    <property type="component" value="Plasmid pCTU1"/>
</dbReference>
<dbReference type="EMBL" id="FN543094">
    <property type="protein sequence ID" value="CBA34646.1"/>
    <property type="molecule type" value="Genomic_DNA"/>
</dbReference>
<geneLocation type="plasmid" evidence="1 2">
    <name>pCTU1</name>
</geneLocation>
<gene>
    <name evidence="1" type="ordered locus">Ctu_1p01090</name>
</gene>
<dbReference type="AlphaFoldDB" id="C9Y5K1"/>
<evidence type="ECO:0000313" key="1">
    <source>
        <dbReference type="EMBL" id="CBA34646.1"/>
    </source>
</evidence>
<keyword evidence="2" id="KW-1185">Reference proteome</keyword>
<evidence type="ECO:0000313" key="2">
    <source>
        <dbReference type="Proteomes" id="UP000002069"/>
    </source>
</evidence>
<organism evidence="1 2">
    <name type="scientific">Cronobacter turicensis (strain DSM 18703 / CCUG 55852 / LMG 23827 / z3032)</name>
    <dbReference type="NCBI Taxonomy" id="693216"/>
    <lineage>
        <taxon>Bacteria</taxon>
        <taxon>Pseudomonadati</taxon>
        <taxon>Pseudomonadota</taxon>
        <taxon>Gammaproteobacteria</taxon>
        <taxon>Enterobacterales</taxon>
        <taxon>Enterobacteriaceae</taxon>
        <taxon>Cronobacter</taxon>
    </lineage>
</organism>
<sequence>MFRLMMARYTMKFHGFRHADFIFKLLMFIDLNGKFHAEIAAFQAAFHYYFPGLRNTTCVQQASAFAVMPDT</sequence>
<keyword evidence="1" id="KW-0614">Plasmid</keyword>
<reference evidence="2" key="2">
    <citation type="journal article" date="2011" name="J. Bacteriol.">
        <title>Complete genome sequence of Cronobacter turicensis LMG 23827, a food-borne pathogen causing deaths in neonates.</title>
        <authorList>
            <person name="Stephan R."/>
            <person name="Lehner A."/>
            <person name="Tischler P."/>
            <person name="Rattei T."/>
        </authorList>
    </citation>
    <scope>NUCLEOTIDE SEQUENCE [LARGE SCALE GENOMIC DNA]</scope>
    <source>
        <strain evidence="2">DSM 18703 / CCUG 55852 / LMG 23827 / z3032</strain>
    </source>
</reference>